<keyword evidence="4" id="KW-0511">Multifunctional enzyme</keyword>
<dbReference type="SUPFAM" id="SSF53335">
    <property type="entry name" value="S-adenosyl-L-methionine-dependent methyltransferases"/>
    <property type="match status" value="2"/>
</dbReference>
<evidence type="ECO:0000256" key="1">
    <source>
        <dbReference type="ARBA" id="ARBA00008361"/>
    </source>
</evidence>
<dbReference type="InterPro" id="IPR051419">
    <property type="entry name" value="Lys/N-term_MeTrsfase_sf"/>
</dbReference>
<evidence type="ECO:0000256" key="4">
    <source>
        <dbReference type="ARBA" id="ARBA00023268"/>
    </source>
</evidence>
<dbReference type="Gene3D" id="3.40.50.150">
    <property type="entry name" value="Vaccinia Virus protein VP39"/>
    <property type="match status" value="2"/>
</dbReference>
<keyword evidence="2" id="KW-0489">Methyltransferase</keyword>
<accession>A0ABN7SDA9</accession>
<evidence type="ECO:0000256" key="6">
    <source>
        <dbReference type="ARBA" id="ARBA00081503"/>
    </source>
</evidence>
<reference evidence="8 9" key="1">
    <citation type="submission" date="2021-04" db="EMBL/GenBank/DDBJ databases">
        <authorList>
            <person name="Bliznina A."/>
        </authorList>
    </citation>
    <scope>NUCLEOTIDE SEQUENCE [LARGE SCALE GENOMIC DNA]</scope>
</reference>
<evidence type="ECO:0000256" key="5">
    <source>
        <dbReference type="ARBA" id="ARBA00071300"/>
    </source>
</evidence>
<evidence type="ECO:0000256" key="3">
    <source>
        <dbReference type="ARBA" id="ARBA00022679"/>
    </source>
</evidence>
<feature type="domain" description="Methyltransferase" evidence="7">
    <location>
        <begin position="49"/>
        <end position="175"/>
    </location>
</feature>
<evidence type="ECO:0000313" key="9">
    <source>
        <dbReference type="Proteomes" id="UP001158576"/>
    </source>
</evidence>
<sequence>MNLLPKRGTDFAKKDYWTDFFNKRKDPFEWYGSYMELNEYFIKYVKPEDEILMVGCGNSELSDELHDMQKCKLITNIDISENVIKRMQKKAEESKRQMIYEVGDVTELKYRDQQFNCVIDKGTLDAMMVDDSDETCQLIARMFDEIGRVLKSGGRYILITLAQEHIAKFVAQEFELRKGWMLRLHEHIPSGSEDGVIPLPVFVIVLTRLRYKDGTAPDKLMEIFPAVEAHSNPKPMRAYTADEISDFCKSRQEWSQLKGLVSRTLQSEVHFSMYSKGSDVPRFDLYVVDDSRGVRDMAFFIVAAGREFDWSYSSPQGRKQFLNELRDMTGGGFKRMVYVLKNMVHSYGNNDQVKEELSWLVKELKHRKCYDRQIPFLTEGEDQARSYVASGKSELSGEYIIEESKARGQDGSECAYRRLIFKNQPTLVQSECKVKMEFERVKKGKKKITKLRRIFDKSYVASEYYYGLVSALDMIAKNVKEPKVLVIGLGGGVLSNFLEARYPAAALTSVEIDPVMVKIARVYFDLPETCNVVVADGLKFLEERKEQYDLIILDVDQKDPSLALRCPPEPFITESSLEMWKNGLREGGVLAINLVCRHSEQRVEIVKRCEKVFSTAIVGNCTEGDINKTLLLSASNIRKPLAEAVKAATWQSEQDSQCVARMFQSLRF</sequence>
<evidence type="ECO:0000259" key="7">
    <source>
        <dbReference type="Pfam" id="PF13847"/>
    </source>
</evidence>
<comment type="similarity">
    <text evidence="1">Belongs to the methyltransferase superfamily.</text>
</comment>
<dbReference type="InterPro" id="IPR029063">
    <property type="entry name" value="SAM-dependent_MTases_sf"/>
</dbReference>
<evidence type="ECO:0000313" key="8">
    <source>
        <dbReference type="EMBL" id="CAG5094117.1"/>
    </source>
</evidence>
<dbReference type="CDD" id="cd02440">
    <property type="entry name" value="AdoMet_MTases"/>
    <property type="match status" value="2"/>
</dbReference>
<organism evidence="8 9">
    <name type="scientific">Oikopleura dioica</name>
    <name type="common">Tunicate</name>
    <dbReference type="NCBI Taxonomy" id="34765"/>
    <lineage>
        <taxon>Eukaryota</taxon>
        <taxon>Metazoa</taxon>
        <taxon>Chordata</taxon>
        <taxon>Tunicata</taxon>
        <taxon>Appendicularia</taxon>
        <taxon>Copelata</taxon>
        <taxon>Oikopleuridae</taxon>
        <taxon>Oikopleura</taxon>
    </lineage>
</organism>
<evidence type="ECO:0000256" key="2">
    <source>
        <dbReference type="ARBA" id="ARBA00022603"/>
    </source>
</evidence>
<proteinExistence type="inferred from homology"/>
<dbReference type="Proteomes" id="UP001158576">
    <property type="component" value="Chromosome XSR"/>
</dbReference>
<dbReference type="EMBL" id="OU015569">
    <property type="protein sequence ID" value="CAG5094117.1"/>
    <property type="molecule type" value="Genomic_DNA"/>
</dbReference>
<keyword evidence="9" id="KW-1185">Reference proteome</keyword>
<dbReference type="Pfam" id="PF01564">
    <property type="entry name" value="Spermine_synth"/>
    <property type="match status" value="1"/>
</dbReference>
<protein>
    <recommendedName>
        <fullName evidence="5">eEF1A lysine and N-terminal methyltransferase</fullName>
    </recommendedName>
    <alternativeName>
        <fullName evidence="6">Methyltransferase-like protein 13</fullName>
    </alternativeName>
</protein>
<dbReference type="Pfam" id="PF13847">
    <property type="entry name" value="Methyltransf_31"/>
    <property type="match status" value="1"/>
</dbReference>
<dbReference type="InterPro" id="IPR025714">
    <property type="entry name" value="Methyltranfer_dom"/>
</dbReference>
<gene>
    <name evidence="8" type="ORF">OKIOD_LOCUS4820</name>
</gene>
<dbReference type="PANTHER" id="PTHR12176">
    <property type="entry name" value="SAM-DEPENDENT METHYLTRANSFERASE SUPERFAMILY PROTEIN"/>
    <property type="match status" value="1"/>
</dbReference>
<dbReference type="PANTHER" id="PTHR12176:SF78">
    <property type="entry name" value="EEF1A LYSINE AND N-TERMINAL METHYLTRANSFERASE"/>
    <property type="match status" value="1"/>
</dbReference>
<name>A0ABN7SDA9_OIKDI</name>
<keyword evidence="3" id="KW-0808">Transferase</keyword>